<dbReference type="SUPFAM" id="SSF54928">
    <property type="entry name" value="RNA-binding domain, RBD"/>
    <property type="match status" value="1"/>
</dbReference>
<evidence type="ECO:0000256" key="5">
    <source>
        <dbReference type="PROSITE-ProRule" id="PRU00176"/>
    </source>
</evidence>
<feature type="region of interest" description="Disordered" evidence="6">
    <location>
        <begin position="515"/>
        <end position="536"/>
    </location>
</feature>
<feature type="region of interest" description="Disordered" evidence="6">
    <location>
        <begin position="818"/>
        <end position="876"/>
    </location>
</feature>
<dbReference type="InParanoid" id="A0A0C3C7U0"/>
<protein>
    <recommendedName>
        <fullName evidence="11">RING-type domain-containing protein</fullName>
    </recommendedName>
</protein>
<evidence type="ECO:0000313" key="9">
    <source>
        <dbReference type="EMBL" id="KIM85757.1"/>
    </source>
</evidence>
<proteinExistence type="predicted"/>
<feature type="region of interest" description="Disordered" evidence="6">
    <location>
        <begin position="107"/>
        <end position="358"/>
    </location>
</feature>
<evidence type="ECO:0000313" key="10">
    <source>
        <dbReference type="Proteomes" id="UP000054166"/>
    </source>
</evidence>
<dbReference type="PROSITE" id="PS50102">
    <property type="entry name" value="RRM"/>
    <property type="match status" value="1"/>
</dbReference>
<evidence type="ECO:0000256" key="4">
    <source>
        <dbReference type="PROSITE-ProRule" id="PRU00175"/>
    </source>
</evidence>
<dbReference type="EMBL" id="KN832984">
    <property type="protein sequence ID" value="KIM85757.1"/>
    <property type="molecule type" value="Genomic_DNA"/>
</dbReference>
<evidence type="ECO:0000256" key="1">
    <source>
        <dbReference type="ARBA" id="ARBA00022723"/>
    </source>
</evidence>
<feature type="compositionally biased region" description="Low complexity" evidence="6">
    <location>
        <begin position="818"/>
        <end position="828"/>
    </location>
</feature>
<organism evidence="9 10">
    <name type="scientific">Piloderma croceum (strain F 1598)</name>
    <dbReference type="NCBI Taxonomy" id="765440"/>
    <lineage>
        <taxon>Eukaryota</taxon>
        <taxon>Fungi</taxon>
        <taxon>Dikarya</taxon>
        <taxon>Basidiomycota</taxon>
        <taxon>Agaricomycotina</taxon>
        <taxon>Agaricomycetes</taxon>
        <taxon>Agaricomycetidae</taxon>
        <taxon>Atheliales</taxon>
        <taxon>Atheliaceae</taxon>
        <taxon>Piloderma</taxon>
    </lineage>
</organism>
<dbReference type="Proteomes" id="UP000054166">
    <property type="component" value="Unassembled WGS sequence"/>
</dbReference>
<keyword evidence="3" id="KW-0862">Zinc</keyword>
<keyword evidence="2 4" id="KW-0863">Zinc-finger</keyword>
<feature type="compositionally biased region" description="Basic and acidic residues" evidence="6">
    <location>
        <begin position="521"/>
        <end position="533"/>
    </location>
</feature>
<gene>
    <name evidence="9" type="ORF">PILCRDRAFT_816965</name>
</gene>
<feature type="domain" description="RING-type" evidence="7">
    <location>
        <begin position="458"/>
        <end position="502"/>
    </location>
</feature>
<dbReference type="Gene3D" id="3.30.70.330">
    <property type="match status" value="1"/>
</dbReference>
<feature type="region of interest" description="Disordered" evidence="6">
    <location>
        <begin position="1"/>
        <end position="36"/>
    </location>
</feature>
<reference evidence="9 10" key="1">
    <citation type="submission" date="2014-04" db="EMBL/GenBank/DDBJ databases">
        <authorList>
            <consortium name="DOE Joint Genome Institute"/>
            <person name="Kuo A."/>
            <person name="Tarkka M."/>
            <person name="Buscot F."/>
            <person name="Kohler A."/>
            <person name="Nagy L.G."/>
            <person name="Floudas D."/>
            <person name="Copeland A."/>
            <person name="Barry K.W."/>
            <person name="Cichocki N."/>
            <person name="Veneault-Fourrey C."/>
            <person name="LaButti K."/>
            <person name="Lindquist E.A."/>
            <person name="Lipzen A."/>
            <person name="Lundell T."/>
            <person name="Morin E."/>
            <person name="Murat C."/>
            <person name="Sun H."/>
            <person name="Tunlid A."/>
            <person name="Henrissat B."/>
            <person name="Grigoriev I.V."/>
            <person name="Hibbett D.S."/>
            <person name="Martin F."/>
            <person name="Nordberg H.P."/>
            <person name="Cantor M.N."/>
            <person name="Hua S.X."/>
        </authorList>
    </citation>
    <scope>NUCLEOTIDE SEQUENCE [LARGE SCALE GENOMIC DNA]</scope>
    <source>
        <strain evidence="9 10">F 1598</strain>
    </source>
</reference>
<evidence type="ECO:0000259" key="7">
    <source>
        <dbReference type="PROSITE" id="PS50089"/>
    </source>
</evidence>
<dbReference type="AlphaFoldDB" id="A0A0C3C7U0"/>
<dbReference type="InterPro" id="IPR001841">
    <property type="entry name" value="Znf_RING"/>
</dbReference>
<dbReference type="InterPro" id="IPR012677">
    <property type="entry name" value="Nucleotide-bd_a/b_plait_sf"/>
</dbReference>
<sequence>MPVPATAPNTPARNNRYTIPVAPRTPLTATSSPYTPLSTRYNNSYGSPLSYAYASSNATTPGSAYSTAGVKKLVLTRTKGEDREERERSLADIADNWRSRASENGIRVSCSEGDGDADDEASNSSKGKRTYTQSDNPLGPGYVPNESLLPPPFFSTHRRARARAHSQSQTPAPAHTQSLIYTSNSFESPFSEKKEKTKKENQSVGKGRGMLFFSPQPKSSTEPYGDGDQGWDAVDEDGEGDIFSQGYSPTSSPTSISSVSHSFGGLTSTPPVRRPLLTSAPQSLRRSNVSPSGSFSPLRSLLPSTNQNQNLYTPSQTPHANKLRLRGSLTEPLPRTRSHSLSLTHTRHTQTKSGYGRSGGMALFDIEEDGDGCEEGQGVEDSILGGGAGYPYGMDEDLLGKGMGMGEGLNDPFFAVPFPARLNTIKECLEVPPTTTTPPISHPPAPQSPSPTTNTNTCSVCGTSNPLPKAILIPCSHPLCSACLTSALNIVGEKDMECFVCKGGVRDFRLVGGGAGAGVEGEQKREEGQKDGGDGMEGSFEFFEDVRARSSPPPVKPNVSGSTKLTENVVLRIDNVPWDITPPQIRAFFSNPLSLTTAHVLLDRRGKTLSHAFVEFNDEEAARAALRGAQKNSVLGKGGKRARGVTVTRSDQRELMYSLFPSWKGTFDKHGRPSVPPSNNNNNQPPTAALITTLQTGLLTPTELSALSHLIRSPDAHFLKVHTLPFWSVVSLLKKFPGDGDSRVFWGGVVRDGLFEVLVGAVGVLGGRCAGEGEAGGEEEEEELLREVFEAGMQCAIFTPQQRSKLIALMDNTPFSYGSSPLSASDSPPSSPIPHLRTPETHRHPHHSQSHSHQLQPQPQVQIRHHSNPTIHGHGQGHGYGYGYGYGYAEPFSALAREFGVEAQLVEALAQRLAAL</sequence>
<dbReference type="SUPFAM" id="SSF57850">
    <property type="entry name" value="RING/U-box"/>
    <property type="match status" value="1"/>
</dbReference>
<feature type="compositionally biased region" description="Polar residues" evidence="6">
    <location>
        <begin position="27"/>
        <end position="36"/>
    </location>
</feature>
<dbReference type="OrthoDB" id="336240at2759"/>
<dbReference type="PROSITE" id="PS00518">
    <property type="entry name" value="ZF_RING_1"/>
    <property type="match status" value="1"/>
</dbReference>
<name>A0A0C3C7U0_PILCF</name>
<dbReference type="GO" id="GO:0003723">
    <property type="term" value="F:RNA binding"/>
    <property type="evidence" value="ECO:0007669"/>
    <property type="project" value="UniProtKB-UniRule"/>
</dbReference>
<feature type="compositionally biased region" description="Low complexity" evidence="6">
    <location>
        <begin position="248"/>
        <end position="262"/>
    </location>
</feature>
<feature type="domain" description="RRM" evidence="8">
    <location>
        <begin position="569"/>
        <end position="652"/>
    </location>
</feature>
<dbReference type="HOGENOM" id="CLU_010144_0_0_1"/>
<dbReference type="Gene3D" id="3.30.40.10">
    <property type="entry name" value="Zinc/RING finger domain, C3HC4 (zinc finger)"/>
    <property type="match status" value="1"/>
</dbReference>
<feature type="compositionally biased region" description="Basic and acidic residues" evidence="6">
    <location>
        <begin position="190"/>
        <end position="201"/>
    </location>
</feature>
<dbReference type="STRING" id="765440.A0A0C3C7U0"/>
<dbReference type="Pfam" id="PF00076">
    <property type="entry name" value="RRM_1"/>
    <property type="match status" value="1"/>
</dbReference>
<dbReference type="SMART" id="SM00184">
    <property type="entry name" value="RING"/>
    <property type="match status" value="1"/>
</dbReference>
<dbReference type="InterPro" id="IPR035979">
    <property type="entry name" value="RBD_domain_sf"/>
</dbReference>
<feature type="region of interest" description="Disordered" evidence="6">
    <location>
        <begin position="432"/>
        <end position="454"/>
    </location>
</feature>
<feature type="compositionally biased region" description="Pro residues" evidence="6">
    <location>
        <begin position="440"/>
        <end position="449"/>
    </location>
</feature>
<accession>A0A0C3C7U0</accession>
<keyword evidence="5" id="KW-0694">RNA-binding</keyword>
<feature type="compositionally biased region" description="Low complexity" evidence="6">
    <location>
        <begin position="851"/>
        <end position="862"/>
    </location>
</feature>
<dbReference type="InterPro" id="IPR013083">
    <property type="entry name" value="Znf_RING/FYVE/PHD"/>
</dbReference>
<dbReference type="GO" id="GO:0008270">
    <property type="term" value="F:zinc ion binding"/>
    <property type="evidence" value="ECO:0007669"/>
    <property type="project" value="UniProtKB-KW"/>
</dbReference>
<feature type="compositionally biased region" description="Polar residues" evidence="6">
    <location>
        <begin position="279"/>
        <end position="319"/>
    </location>
</feature>
<dbReference type="PROSITE" id="PS50089">
    <property type="entry name" value="ZF_RING_2"/>
    <property type="match status" value="1"/>
</dbReference>
<evidence type="ECO:0000259" key="8">
    <source>
        <dbReference type="PROSITE" id="PS50102"/>
    </source>
</evidence>
<keyword evidence="1" id="KW-0479">Metal-binding</keyword>
<evidence type="ECO:0008006" key="11">
    <source>
        <dbReference type="Google" id="ProtNLM"/>
    </source>
</evidence>
<feature type="compositionally biased region" description="Polar residues" evidence="6">
    <location>
        <begin position="7"/>
        <end position="17"/>
    </location>
</feature>
<evidence type="ECO:0000256" key="2">
    <source>
        <dbReference type="ARBA" id="ARBA00022771"/>
    </source>
</evidence>
<reference evidence="10" key="2">
    <citation type="submission" date="2015-01" db="EMBL/GenBank/DDBJ databases">
        <title>Evolutionary Origins and Diversification of the Mycorrhizal Mutualists.</title>
        <authorList>
            <consortium name="DOE Joint Genome Institute"/>
            <consortium name="Mycorrhizal Genomics Consortium"/>
            <person name="Kohler A."/>
            <person name="Kuo A."/>
            <person name="Nagy L.G."/>
            <person name="Floudas D."/>
            <person name="Copeland A."/>
            <person name="Barry K.W."/>
            <person name="Cichocki N."/>
            <person name="Veneault-Fourrey C."/>
            <person name="LaButti K."/>
            <person name="Lindquist E.A."/>
            <person name="Lipzen A."/>
            <person name="Lundell T."/>
            <person name="Morin E."/>
            <person name="Murat C."/>
            <person name="Riley R."/>
            <person name="Ohm R."/>
            <person name="Sun H."/>
            <person name="Tunlid A."/>
            <person name="Henrissat B."/>
            <person name="Grigoriev I.V."/>
            <person name="Hibbett D.S."/>
            <person name="Martin F."/>
        </authorList>
    </citation>
    <scope>NUCLEOTIDE SEQUENCE [LARGE SCALE GENOMIC DNA]</scope>
    <source>
        <strain evidence="10">F 1598</strain>
    </source>
</reference>
<feature type="compositionally biased region" description="Polar residues" evidence="6">
    <location>
        <begin position="165"/>
        <end position="188"/>
    </location>
</feature>
<evidence type="ECO:0000256" key="6">
    <source>
        <dbReference type="SAM" id="MobiDB-lite"/>
    </source>
</evidence>
<dbReference type="InterPro" id="IPR017907">
    <property type="entry name" value="Znf_RING_CS"/>
</dbReference>
<keyword evidence="10" id="KW-1185">Reference proteome</keyword>
<evidence type="ECO:0000256" key="3">
    <source>
        <dbReference type="ARBA" id="ARBA00022833"/>
    </source>
</evidence>
<feature type="compositionally biased region" description="Polar residues" evidence="6">
    <location>
        <begin position="122"/>
        <end position="136"/>
    </location>
</feature>
<dbReference type="SMART" id="SM00360">
    <property type="entry name" value="RRM"/>
    <property type="match status" value="1"/>
</dbReference>
<dbReference type="InterPro" id="IPR000504">
    <property type="entry name" value="RRM_dom"/>
</dbReference>